<reference evidence="2 3" key="1">
    <citation type="submission" date="2015-01" db="EMBL/GenBank/DDBJ databases">
        <title>The Genome Sequence of Cladophialophora immunda CBS83496.</title>
        <authorList>
            <consortium name="The Broad Institute Genomics Platform"/>
            <person name="Cuomo C."/>
            <person name="de Hoog S."/>
            <person name="Gorbushina A."/>
            <person name="Stielow B."/>
            <person name="Teixiera M."/>
            <person name="Abouelleil A."/>
            <person name="Chapman S.B."/>
            <person name="Priest M."/>
            <person name="Young S.K."/>
            <person name="Wortman J."/>
            <person name="Nusbaum C."/>
            <person name="Birren B."/>
        </authorList>
    </citation>
    <scope>NUCLEOTIDE SEQUENCE [LARGE SCALE GENOMIC DNA]</scope>
    <source>
        <strain evidence="2 3">CBS 83496</strain>
    </source>
</reference>
<evidence type="ECO:0000256" key="1">
    <source>
        <dbReference type="SAM" id="MobiDB-lite"/>
    </source>
</evidence>
<feature type="compositionally biased region" description="Basic and acidic residues" evidence="1">
    <location>
        <begin position="313"/>
        <end position="331"/>
    </location>
</feature>
<dbReference type="OrthoDB" id="193499at2759"/>
<feature type="region of interest" description="Disordered" evidence="1">
    <location>
        <begin position="676"/>
        <end position="706"/>
    </location>
</feature>
<evidence type="ECO:0008006" key="4">
    <source>
        <dbReference type="Google" id="ProtNLM"/>
    </source>
</evidence>
<proteinExistence type="predicted"/>
<feature type="region of interest" description="Disordered" evidence="1">
    <location>
        <begin position="500"/>
        <end position="661"/>
    </location>
</feature>
<name>A0A0D1ZJA4_9EURO</name>
<evidence type="ECO:0000313" key="2">
    <source>
        <dbReference type="EMBL" id="KIW28026.1"/>
    </source>
</evidence>
<feature type="compositionally biased region" description="Pro residues" evidence="1">
    <location>
        <begin position="752"/>
        <end position="762"/>
    </location>
</feature>
<dbReference type="AlphaFoldDB" id="A0A0D1ZJA4"/>
<dbReference type="Proteomes" id="UP000054466">
    <property type="component" value="Unassembled WGS sequence"/>
</dbReference>
<feature type="region of interest" description="Disordered" evidence="1">
    <location>
        <begin position="733"/>
        <end position="795"/>
    </location>
</feature>
<protein>
    <recommendedName>
        <fullName evidence="4">UBA domain-containing protein</fullName>
    </recommendedName>
</protein>
<feature type="region of interest" description="Disordered" evidence="1">
    <location>
        <begin position="436"/>
        <end position="456"/>
    </location>
</feature>
<feature type="compositionally biased region" description="Polar residues" evidence="1">
    <location>
        <begin position="624"/>
        <end position="635"/>
    </location>
</feature>
<feature type="region of interest" description="Disordered" evidence="1">
    <location>
        <begin position="291"/>
        <end position="388"/>
    </location>
</feature>
<keyword evidence="3" id="KW-1185">Reference proteome</keyword>
<feature type="compositionally biased region" description="Pro residues" evidence="1">
    <location>
        <begin position="543"/>
        <end position="555"/>
    </location>
</feature>
<dbReference type="STRING" id="569365.A0A0D1ZJA4"/>
<feature type="compositionally biased region" description="Polar residues" evidence="1">
    <location>
        <begin position="771"/>
        <end position="789"/>
    </location>
</feature>
<dbReference type="HOGENOM" id="CLU_013291_0_0_1"/>
<gene>
    <name evidence="2" type="ORF">PV07_07716</name>
</gene>
<dbReference type="RefSeq" id="XP_016248242.1">
    <property type="nucleotide sequence ID" value="XM_016394823.1"/>
</dbReference>
<feature type="region of interest" description="Disordered" evidence="1">
    <location>
        <begin position="122"/>
        <end position="213"/>
    </location>
</feature>
<accession>A0A0D1ZJA4</accession>
<organism evidence="2 3">
    <name type="scientific">Cladophialophora immunda</name>
    <dbReference type="NCBI Taxonomy" id="569365"/>
    <lineage>
        <taxon>Eukaryota</taxon>
        <taxon>Fungi</taxon>
        <taxon>Dikarya</taxon>
        <taxon>Ascomycota</taxon>
        <taxon>Pezizomycotina</taxon>
        <taxon>Eurotiomycetes</taxon>
        <taxon>Chaetothyriomycetidae</taxon>
        <taxon>Chaetothyriales</taxon>
        <taxon>Herpotrichiellaceae</taxon>
        <taxon>Cladophialophora</taxon>
    </lineage>
</organism>
<feature type="compositionally biased region" description="Basic and acidic residues" evidence="1">
    <location>
        <begin position="556"/>
        <end position="574"/>
    </location>
</feature>
<sequence length="952" mass="103024">MANLDLPAFGIRDLNGPTSPPGLVQITASQYDSTIHSQPDAVLSYIDLDDGELITVGSSFELQQRLEEPVPPSATHVPSLVLDLAPVRAAREAKENRLVHIFDIRHTSGSLAVWRDHEAYTRKKLRDRESPSPSRPSTRVSSPHKASSSRFTLNKAVDQDTLDRSPTVTLQSAQVSDTTTSNESKTGHCPAAQPVISGDSETSTQTDKAPASPLARLESHLEPLADFLESTAEGLRKLAEKTAEADTTPVENVLCGFKNILKEAGEFGLDLLATLVDEELEKNRRVGVGMANGAASSSEIRESSCPSSTTENPRGEDKLESDVDPSEKRVSFVDATPTEPPHMKLNHAVPEALKRRSSSSEVQASSQPSSVLPTDAQQPHHSPYPSSKIPLPPLFARYVPGAPVQSVGNSIIDSQPSDSDVLTRYPPLPSLRKAVSVSGLHSKSGSSSSYQRGLSTTSALSRYPSIGQFEEQSRANPRANLDSKQNYSYSRWSSPMWPLVPQVPKKTDVYKKPTVEDEDEPAPAPQTEVAGKIKAPGTQDVPKWPPVPLPGAWPEPKPEQQPEPKREDRTKKGFDTTADTSNMSKDLPQWLLGGGRGSFTGGLSQRTSSPDAMTYSRGPVFPRKSQTVSSTNPSARLTGPFDPLAHIPVLQPRPQRSQPDLSASKVGFLNTRVNPAFTGPLPQRSHTLHHTDRYKPRDTAPYHNPRYSSWENYLKNNRSTAANSSLTYYPLRNPFSDESKSGPAPPTTFNRPVPPGTRPPIVPLQRPTRPLNRTQPIADQNMHSPSAGSPPSVPQFLRASPPEIIRVGPPNVNATSVPSPPTLPAPPPAAVISPPAPAASTVSRSSSILSPCPPAFTRPRGRSGASPPAPFSSKSVDECVKALKAMGFGRDDANELARLNVYAGMAAGDIELAIELIEEDRQAAKELGKVEHIEISRDLEKEADVEENPWED</sequence>
<dbReference type="EMBL" id="KN847043">
    <property type="protein sequence ID" value="KIW28026.1"/>
    <property type="molecule type" value="Genomic_DNA"/>
</dbReference>
<feature type="compositionally biased region" description="Low complexity" evidence="1">
    <location>
        <begin position="359"/>
        <end position="371"/>
    </location>
</feature>
<evidence type="ECO:0000313" key="3">
    <source>
        <dbReference type="Proteomes" id="UP000054466"/>
    </source>
</evidence>
<feature type="compositionally biased region" description="Basic and acidic residues" evidence="1">
    <location>
        <begin position="505"/>
        <end position="515"/>
    </location>
</feature>
<feature type="compositionally biased region" description="Low complexity" evidence="1">
    <location>
        <begin position="131"/>
        <end position="143"/>
    </location>
</feature>
<feature type="compositionally biased region" description="Basic and acidic residues" evidence="1">
    <location>
        <begin position="689"/>
        <end position="700"/>
    </location>
</feature>
<dbReference type="VEuPathDB" id="FungiDB:PV07_07716"/>
<dbReference type="GeneID" id="27346910"/>
<feature type="compositionally biased region" description="Polar residues" evidence="1">
    <location>
        <begin position="164"/>
        <end position="184"/>
    </location>
</feature>